<dbReference type="EMBL" id="LR031879">
    <property type="protein sequence ID" value="VDD58745.1"/>
    <property type="molecule type" value="Genomic_DNA"/>
</dbReference>
<accession>A0A3P6GQF4</accession>
<proteinExistence type="inferred from homology"/>
<dbReference type="Pfam" id="PF05938">
    <property type="entry name" value="Self-incomp_S1"/>
    <property type="match status" value="1"/>
</dbReference>
<feature type="signal peptide" evidence="6">
    <location>
        <begin position="1"/>
        <end position="20"/>
    </location>
</feature>
<dbReference type="GO" id="GO:0005576">
    <property type="term" value="C:extracellular region"/>
    <property type="evidence" value="ECO:0007669"/>
    <property type="project" value="UniProtKB-SubCell"/>
</dbReference>
<dbReference type="InterPro" id="IPR010264">
    <property type="entry name" value="Self-incomp_S1"/>
</dbReference>
<sequence>MNRLIVFVFISAMCFGLNEACMKNIVEIANQLTALNDTLLVYCSDNKGTFKSNMLGFGKPPFIISFNDYRWPKKTRWSCTISHGDNYQLYYDIEVYHANYQRCGQLRSWIAKDDGIWFRRSYHAPPGLVLSWKTRARG</sequence>
<evidence type="ECO:0000256" key="2">
    <source>
        <dbReference type="ARBA" id="ARBA00005581"/>
    </source>
</evidence>
<keyword evidence="4" id="KW-0964">Secreted</keyword>
<keyword evidence="3" id="KW-0713">Self-incompatibility</keyword>
<reference evidence="7" key="1">
    <citation type="submission" date="2018-11" db="EMBL/GenBank/DDBJ databases">
        <authorList>
            <consortium name="Genoscope - CEA"/>
            <person name="William W."/>
        </authorList>
    </citation>
    <scope>NUCLEOTIDE SEQUENCE</scope>
</reference>
<keyword evidence="5 6" id="KW-0732">Signal</keyword>
<evidence type="ECO:0000256" key="3">
    <source>
        <dbReference type="ARBA" id="ARBA00022471"/>
    </source>
</evidence>
<dbReference type="GO" id="GO:0060320">
    <property type="term" value="P:rejection of self pollen"/>
    <property type="evidence" value="ECO:0007669"/>
    <property type="project" value="UniProtKB-KW"/>
</dbReference>
<gene>
    <name evidence="7" type="ORF">BOLC8T51974H</name>
</gene>
<comment type="similarity">
    <text evidence="2">Belongs to the plant self-incompatibility (S1) protein family.</text>
</comment>
<evidence type="ECO:0000256" key="1">
    <source>
        <dbReference type="ARBA" id="ARBA00004613"/>
    </source>
</evidence>
<comment type="subcellular location">
    <subcellularLocation>
        <location evidence="1">Secreted</location>
    </subcellularLocation>
</comment>
<protein>
    <submittedName>
        <fullName evidence="7">Uncharacterized protein</fullName>
    </submittedName>
</protein>
<evidence type="ECO:0000256" key="6">
    <source>
        <dbReference type="SAM" id="SignalP"/>
    </source>
</evidence>
<organism evidence="7">
    <name type="scientific">Brassica oleracea</name>
    <name type="common">Wild cabbage</name>
    <dbReference type="NCBI Taxonomy" id="3712"/>
    <lineage>
        <taxon>Eukaryota</taxon>
        <taxon>Viridiplantae</taxon>
        <taxon>Streptophyta</taxon>
        <taxon>Embryophyta</taxon>
        <taxon>Tracheophyta</taxon>
        <taxon>Spermatophyta</taxon>
        <taxon>Magnoliopsida</taxon>
        <taxon>eudicotyledons</taxon>
        <taxon>Gunneridae</taxon>
        <taxon>Pentapetalae</taxon>
        <taxon>rosids</taxon>
        <taxon>malvids</taxon>
        <taxon>Brassicales</taxon>
        <taxon>Brassicaceae</taxon>
        <taxon>Brassiceae</taxon>
        <taxon>Brassica</taxon>
    </lineage>
</organism>
<evidence type="ECO:0000256" key="4">
    <source>
        <dbReference type="ARBA" id="ARBA00022525"/>
    </source>
</evidence>
<name>A0A3P6GQF4_BRAOL</name>
<dbReference type="AlphaFoldDB" id="A0A3P6GQF4"/>
<evidence type="ECO:0000313" key="7">
    <source>
        <dbReference type="EMBL" id="VDD58745.1"/>
    </source>
</evidence>
<feature type="chain" id="PRO_5036493920" evidence="6">
    <location>
        <begin position="21"/>
        <end position="138"/>
    </location>
</feature>
<evidence type="ECO:0000256" key="5">
    <source>
        <dbReference type="ARBA" id="ARBA00022729"/>
    </source>
</evidence>